<organism evidence="1 2">
    <name type="scientific">Gordonia aichiensis NBRC 108223</name>
    <dbReference type="NCBI Taxonomy" id="1220583"/>
    <lineage>
        <taxon>Bacteria</taxon>
        <taxon>Bacillati</taxon>
        <taxon>Actinomycetota</taxon>
        <taxon>Actinomycetes</taxon>
        <taxon>Mycobacteriales</taxon>
        <taxon>Gordoniaceae</taxon>
        <taxon>Gordonia</taxon>
    </lineage>
</organism>
<reference evidence="1 2" key="1">
    <citation type="submission" date="2012-12" db="EMBL/GenBank/DDBJ databases">
        <title>Whole genome shotgun sequence of Gordonia aichiensis NBRC 108223.</title>
        <authorList>
            <person name="Isaki-Nakamura S."/>
            <person name="Hosoyama A."/>
            <person name="Tsuchikane K."/>
            <person name="Ando Y."/>
            <person name="Baba S."/>
            <person name="Ohji S."/>
            <person name="Hamada M."/>
            <person name="Tamura T."/>
            <person name="Yamazoe A."/>
            <person name="Yamazaki S."/>
            <person name="Fujita N."/>
        </authorList>
    </citation>
    <scope>NUCLEOTIDE SEQUENCE [LARGE SCALE GENOMIC DNA]</scope>
    <source>
        <strain evidence="1 2">NBRC 108223</strain>
    </source>
</reference>
<dbReference type="AlphaFoldDB" id="L7KI07"/>
<dbReference type="Proteomes" id="UP000010988">
    <property type="component" value="Unassembled WGS sequence"/>
</dbReference>
<gene>
    <name evidence="1" type="ORF">GOACH_04_05260</name>
</gene>
<evidence type="ECO:0000313" key="1">
    <source>
        <dbReference type="EMBL" id="GAC48126.1"/>
    </source>
</evidence>
<sequence>MAIRELTQVPVNAAGWEIEVRVIRPAEKQRDTPNGRVREPKMRNGIQGIELEVLVWWPELDEERRAKLTTYQADPPKLNRRDLIRVRGQLYAAAWSANGSSGLWFDAPEGIELAAKPAQTKAAVQ</sequence>
<dbReference type="STRING" id="1220583.GOACH_04_05260"/>
<dbReference type="RefSeq" id="WP_005172721.1">
    <property type="nucleotide sequence ID" value="NZ_BANR01000004.1"/>
</dbReference>
<name>L7KI07_9ACTN</name>
<dbReference type="EMBL" id="BANR01000004">
    <property type="protein sequence ID" value="GAC48126.1"/>
    <property type="molecule type" value="Genomic_DNA"/>
</dbReference>
<comment type="caution">
    <text evidence="1">The sequence shown here is derived from an EMBL/GenBank/DDBJ whole genome shotgun (WGS) entry which is preliminary data.</text>
</comment>
<evidence type="ECO:0000313" key="2">
    <source>
        <dbReference type="Proteomes" id="UP000010988"/>
    </source>
</evidence>
<proteinExistence type="predicted"/>
<protein>
    <submittedName>
        <fullName evidence="1">Uncharacterized protein</fullName>
    </submittedName>
</protein>
<keyword evidence="2" id="KW-1185">Reference proteome</keyword>
<accession>L7KI07</accession>